<feature type="domain" description="Peptidase S9 prolyl oligopeptidase catalytic" evidence="1">
    <location>
        <begin position="510"/>
        <end position="710"/>
    </location>
</feature>
<dbReference type="Proteomes" id="UP001501231">
    <property type="component" value="Unassembled WGS sequence"/>
</dbReference>
<dbReference type="InterPro" id="IPR001375">
    <property type="entry name" value="Peptidase_S9_cat"/>
</dbReference>
<dbReference type="PANTHER" id="PTHR11731">
    <property type="entry name" value="PROTEASE FAMILY S9B,C DIPEPTIDYL-PEPTIDASE IV-RELATED"/>
    <property type="match status" value="1"/>
</dbReference>
<dbReference type="InterPro" id="IPR029058">
    <property type="entry name" value="AB_hydrolase_fold"/>
</dbReference>
<dbReference type="SUPFAM" id="SSF82171">
    <property type="entry name" value="DPP6 N-terminal domain-like"/>
    <property type="match status" value="1"/>
</dbReference>
<dbReference type="Pfam" id="PF00326">
    <property type="entry name" value="Peptidase_S9"/>
    <property type="match status" value="1"/>
</dbReference>
<keyword evidence="4" id="KW-1185">Reference proteome</keyword>
<gene>
    <name evidence="3" type="ORF">GCM10010191_35470</name>
</gene>
<evidence type="ECO:0000313" key="3">
    <source>
        <dbReference type="EMBL" id="GAA2421001.1"/>
    </source>
</evidence>
<dbReference type="Pfam" id="PF00930">
    <property type="entry name" value="DPPIV_N"/>
    <property type="match status" value="1"/>
</dbReference>
<evidence type="ECO:0000259" key="2">
    <source>
        <dbReference type="Pfam" id="PF00930"/>
    </source>
</evidence>
<dbReference type="PANTHER" id="PTHR11731:SF193">
    <property type="entry name" value="DIPEPTIDYL PEPTIDASE 9"/>
    <property type="match status" value="1"/>
</dbReference>
<reference evidence="3 4" key="1">
    <citation type="journal article" date="2019" name="Int. J. Syst. Evol. Microbiol.">
        <title>The Global Catalogue of Microorganisms (GCM) 10K type strain sequencing project: providing services to taxonomists for standard genome sequencing and annotation.</title>
        <authorList>
            <consortium name="The Broad Institute Genomics Platform"/>
            <consortium name="The Broad Institute Genome Sequencing Center for Infectious Disease"/>
            <person name="Wu L."/>
            <person name="Ma J."/>
        </authorList>
    </citation>
    <scope>NUCLEOTIDE SEQUENCE [LARGE SCALE GENOMIC DNA]</scope>
    <source>
        <strain evidence="3 4">JCM 3325</strain>
    </source>
</reference>
<dbReference type="Gene3D" id="2.140.10.30">
    <property type="entry name" value="Dipeptidylpeptidase IV, N-terminal domain"/>
    <property type="match status" value="1"/>
</dbReference>
<dbReference type="InterPro" id="IPR002469">
    <property type="entry name" value="Peptidase_S9B_N"/>
</dbReference>
<dbReference type="InterPro" id="IPR050278">
    <property type="entry name" value="Serine_Prot_S9B/DPPIV"/>
</dbReference>
<dbReference type="Gene3D" id="3.40.50.1820">
    <property type="entry name" value="alpha/beta hydrolase"/>
    <property type="match status" value="1"/>
</dbReference>
<evidence type="ECO:0000313" key="4">
    <source>
        <dbReference type="Proteomes" id="UP001501231"/>
    </source>
</evidence>
<accession>A0ABN3J3R1</accession>
<evidence type="ECO:0000259" key="1">
    <source>
        <dbReference type="Pfam" id="PF00326"/>
    </source>
</evidence>
<organism evidence="3 4">
    <name type="scientific">Actinomadura vinacea</name>
    <dbReference type="NCBI Taxonomy" id="115336"/>
    <lineage>
        <taxon>Bacteria</taxon>
        <taxon>Bacillati</taxon>
        <taxon>Actinomycetota</taxon>
        <taxon>Actinomycetes</taxon>
        <taxon>Streptosporangiales</taxon>
        <taxon>Thermomonosporaceae</taxon>
        <taxon>Actinomadura</taxon>
    </lineage>
</organism>
<sequence length="710" mass="76273">MTTGSVLADSDPMSIGYPRQSARTRRFTLGVPRAFQIASDGSYVAFLRTKAGDDPVTCLWTLDTATGAERLVADPAALDLPGEADLPPEERARRERAREQAGGIVGYAVDRDVTRAVFALAGQLFAADLRSGDVRALPAATPVFDPRLDPAGRRIAYVSGRTVHVTAWDGGADGDEGALIQPESDQVSYGLAEFIAAEEMNRMRGYWWSPDGGALLVARVDETPVTRWTIADPANPDRPAHEVAYPAAGTPNAIVSLVLVKSDGGGRVAVAWDRGEFPYVVTASWDRHGLRIVVQSRDQRAQRVLGVDPSNGETELLHTAHDPVWTEIVSGVPCNTGSGRPVWVVDDAGTDTRRLTVAGEPVTPAGLQVRSVLGAEGERILFTAAEEPTEVHVWSYDGATGTATRLTEGQGVFGGVRTGEVTVLTASLLDRPGVAVEVRTPSGVREIASLAQVPEVTPKVELLRAGEREIRTAVLLPTGWEPDAGPLPVLVDPYGGPHAQRVLATRRAFYEPQWLADQGFAVVIADGRGTPARGPAWERAVRGDFTGPVLDDQVAALEEAARRHPDALDLGRVGVRGWSFGGWLAALAVLRRPDVFHAAVAGAPVTDWRLYDTHYTERYLGHPEEEPENYTANSLIENAGKLERPLLLIHGLADDNVVAAHTLRLSSALLAAGRPHTVLPLSGVTHMTPQEIVAENLLRLQVDFLKRNLG</sequence>
<dbReference type="EMBL" id="BAAARW010000012">
    <property type="protein sequence ID" value="GAA2421001.1"/>
    <property type="molecule type" value="Genomic_DNA"/>
</dbReference>
<dbReference type="SUPFAM" id="SSF53474">
    <property type="entry name" value="alpha/beta-Hydrolases"/>
    <property type="match status" value="1"/>
</dbReference>
<protein>
    <submittedName>
        <fullName evidence="3">Prolyl oligopeptidase family serine peptidase</fullName>
    </submittedName>
</protein>
<comment type="caution">
    <text evidence="3">The sequence shown here is derived from an EMBL/GenBank/DDBJ whole genome shotgun (WGS) entry which is preliminary data.</text>
</comment>
<name>A0ABN3J3R1_9ACTN</name>
<proteinExistence type="predicted"/>
<feature type="domain" description="Dipeptidylpeptidase IV N-terminal" evidence="2">
    <location>
        <begin position="120"/>
        <end position="410"/>
    </location>
</feature>